<dbReference type="Proteomes" id="UP000831775">
    <property type="component" value="Chromosome"/>
</dbReference>
<keyword evidence="4" id="KW-1185">Reference proteome</keyword>
<dbReference type="Pfam" id="PF06259">
    <property type="entry name" value="Abhydrolase_8"/>
    <property type="match status" value="1"/>
</dbReference>
<feature type="compositionally biased region" description="Basic and acidic residues" evidence="1">
    <location>
        <begin position="633"/>
        <end position="642"/>
    </location>
</feature>
<sequence length="652" mass="69334">MLGAAGAEDVLLSAAPRCVEVPAIEEVAAFVRDAVTESEAYVAAVQRAQQELLTLESDGTRSLTEKLSDRLVPGALTVHRSAFETDSALRVFGAELEVLVREADRTVHRVEDALHTIRLQSGIIADIAARAGVPGEYRWDEGAPGVMPEPQLGPAGAGLTAVETEAAVQAVRSRFDTEWLVAASLWHGALREIDSARSTWVAVHRDRVQAETRLQQALGRTSLGHLLTVVGGAEGSRPDALAAALVGEVRGQRVDTPQLAEQHPLLRSLLGSEQGSHAWSSPPDPTRVAEAWQRLSADERERLITEVPAVIGNLPGVPYEARDEANRRLLEYWIVHRQELSPRSRSALDAAFAVIAEGHAGEPVRVVALRLSDATPLLALGYGEPDRADHLTWEVPGMRNDAHQGLSGWDTASRNLMAEQQRVLSQSGRSSETSAVIVFMEADTPDVDRVLLPHAARTGAARLAAELDGAHAVRIVEAPSGSVAVVAHSYGTTTAANALLRTEHPVRSFTMLGSAGLDAGTVSDLGELGVDRDARGAPRIYTTMASADALAPFGSNAAQRMQPNADAATLPGLTIAGAQSFSSEGVGDLRGTGGHSIIRDDGLGYLDRETQSLRSAAAISSELWDRVPGGFVDHADPPDSRKNRVPAALEVR</sequence>
<evidence type="ECO:0000313" key="4">
    <source>
        <dbReference type="Proteomes" id="UP000831775"/>
    </source>
</evidence>
<evidence type="ECO:0000256" key="1">
    <source>
        <dbReference type="SAM" id="MobiDB-lite"/>
    </source>
</evidence>
<feature type="region of interest" description="Disordered" evidence="1">
    <location>
        <begin position="630"/>
        <end position="652"/>
    </location>
</feature>
<proteinExistence type="predicted"/>
<reference evidence="3 4" key="1">
    <citation type="submission" date="2022-04" db="EMBL/GenBank/DDBJ databases">
        <title>Leucobacter sp. isolated from rhizosphere of onion.</title>
        <authorList>
            <person name="Won M."/>
            <person name="Lee C.-M."/>
            <person name="Woen H.-Y."/>
            <person name="Kwon S.-W."/>
        </authorList>
    </citation>
    <scope>NUCLEOTIDE SEQUENCE [LARGE SCALE GENOMIC DNA]</scope>
    <source>
        <strain evidence="3 4">H25R-14</strain>
    </source>
</reference>
<evidence type="ECO:0000313" key="3">
    <source>
        <dbReference type="EMBL" id="UOQ61651.1"/>
    </source>
</evidence>
<accession>A0ABY4FZJ3</accession>
<organism evidence="3 4">
    <name type="scientific">Leucobacter rhizosphaerae</name>
    <dbReference type="NCBI Taxonomy" id="2932245"/>
    <lineage>
        <taxon>Bacteria</taxon>
        <taxon>Bacillati</taxon>
        <taxon>Actinomycetota</taxon>
        <taxon>Actinomycetes</taxon>
        <taxon>Micrococcales</taxon>
        <taxon>Microbacteriaceae</taxon>
        <taxon>Leucobacter</taxon>
    </lineage>
</organism>
<dbReference type="EMBL" id="CP095043">
    <property type="protein sequence ID" value="UOQ61651.1"/>
    <property type="molecule type" value="Genomic_DNA"/>
</dbReference>
<feature type="domain" description="DUF1023" evidence="2">
    <location>
        <begin position="378"/>
        <end position="526"/>
    </location>
</feature>
<evidence type="ECO:0000259" key="2">
    <source>
        <dbReference type="Pfam" id="PF06259"/>
    </source>
</evidence>
<keyword evidence="3" id="KW-0378">Hydrolase</keyword>
<protein>
    <submittedName>
        <fullName evidence="3">Alpha/beta hydrolase family protein</fullName>
    </submittedName>
</protein>
<dbReference type="Gene3D" id="3.40.50.1820">
    <property type="entry name" value="alpha/beta hydrolase"/>
    <property type="match status" value="1"/>
</dbReference>
<dbReference type="SUPFAM" id="SSF53474">
    <property type="entry name" value="alpha/beta-Hydrolases"/>
    <property type="match status" value="1"/>
</dbReference>
<gene>
    <name evidence="3" type="ORF">MUN76_06755</name>
</gene>
<name>A0ABY4FZJ3_9MICO</name>
<dbReference type="InterPro" id="IPR029058">
    <property type="entry name" value="AB_hydrolase_fold"/>
</dbReference>
<dbReference type="InterPro" id="IPR010427">
    <property type="entry name" value="DUF1023"/>
</dbReference>
<dbReference type="GO" id="GO:0016787">
    <property type="term" value="F:hydrolase activity"/>
    <property type="evidence" value="ECO:0007669"/>
    <property type="project" value="UniProtKB-KW"/>
</dbReference>
<dbReference type="RefSeq" id="WP_244688289.1">
    <property type="nucleotide sequence ID" value="NZ_CP095043.1"/>
</dbReference>